<keyword evidence="4 6" id="KW-0238">DNA-binding</keyword>
<dbReference type="PANTHER" id="PTHR33217:SF8">
    <property type="entry name" value="MUTATOR FAMILY TRANSPOSASE"/>
    <property type="match status" value="1"/>
</dbReference>
<dbReference type="GO" id="GO:0003677">
    <property type="term" value="F:DNA binding"/>
    <property type="evidence" value="ECO:0007669"/>
    <property type="project" value="UniProtKB-UniRule"/>
</dbReference>
<dbReference type="InterPro" id="IPR001207">
    <property type="entry name" value="Transposase_mutator"/>
</dbReference>
<feature type="region of interest" description="Disordered" evidence="7">
    <location>
        <begin position="128"/>
        <end position="154"/>
    </location>
</feature>
<comment type="function">
    <text evidence="1 6">Required for the transposition of the insertion element.</text>
</comment>
<proteinExistence type="inferred from homology"/>
<dbReference type="PANTHER" id="PTHR33217">
    <property type="entry name" value="TRANSPOSASE FOR INSERTION SEQUENCE ELEMENT IS1081"/>
    <property type="match status" value="1"/>
</dbReference>
<comment type="similarity">
    <text evidence="2 6">Belongs to the transposase mutator family.</text>
</comment>
<accession>A0A430UG67</accession>
<evidence type="ECO:0000256" key="3">
    <source>
        <dbReference type="ARBA" id="ARBA00022578"/>
    </source>
</evidence>
<feature type="non-terminal residue" evidence="8">
    <location>
        <position position="154"/>
    </location>
</feature>
<keyword evidence="5 6" id="KW-0233">DNA recombination</keyword>
<comment type="caution">
    <text evidence="8">The sequence shown here is derived from an EMBL/GenBank/DDBJ whole genome shotgun (WGS) entry which is preliminary data.</text>
</comment>
<dbReference type="PROSITE" id="PS01007">
    <property type="entry name" value="TRANSPOSASE_MUTATOR"/>
    <property type="match status" value="1"/>
</dbReference>
<evidence type="ECO:0000313" key="9">
    <source>
        <dbReference type="Proteomes" id="UP000288347"/>
    </source>
</evidence>
<gene>
    <name evidence="8" type="ORF">CSW29_08200</name>
</gene>
<keyword evidence="6" id="KW-0814">Transposable element</keyword>
<dbReference type="GO" id="GO:0006313">
    <property type="term" value="P:DNA transposition"/>
    <property type="evidence" value="ECO:0007669"/>
    <property type="project" value="UniProtKB-UniRule"/>
</dbReference>
<dbReference type="GO" id="GO:0004803">
    <property type="term" value="F:transposase activity"/>
    <property type="evidence" value="ECO:0007669"/>
    <property type="project" value="UniProtKB-UniRule"/>
</dbReference>
<sequence length="154" mass="17260">MRGPGGDPQRGEAGSGFWLLPTENAHAWGEVLTELWERGLRRVLLLVTDGLPGLEEAIRRVYPMAGWQRCVVHMVRSSLGQVRSRARALLAHDLKGVYMAQRRQAALGALERQREAWADRYPSLVTSGGENSGDLTRVHDQHQVHTTEIERTNT</sequence>
<evidence type="ECO:0000256" key="7">
    <source>
        <dbReference type="SAM" id="MobiDB-lite"/>
    </source>
</evidence>
<feature type="compositionally biased region" description="Basic and acidic residues" evidence="7">
    <location>
        <begin position="136"/>
        <end position="154"/>
    </location>
</feature>
<evidence type="ECO:0000313" key="8">
    <source>
        <dbReference type="EMBL" id="RTH99192.1"/>
    </source>
</evidence>
<name>A0A430UG67_THESC</name>
<evidence type="ECO:0000256" key="1">
    <source>
        <dbReference type="ARBA" id="ARBA00002190"/>
    </source>
</evidence>
<keyword evidence="3 6" id="KW-0815">Transposition</keyword>
<dbReference type="Pfam" id="PF00872">
    <property type="entry name" value="Transposase_mut"/>
    <property type="match status" value="1"/>
</dbReference>
<dbReference type="AlphaFoldDB" id="A0A430UG67"/>
<protein>
    <recommendedName>
        <fullName evidence="6">Mutator family transposase</fullName>
    </recommendedName>
</protein>
<evidence type="ECO:0000256" key="6">
    <source>
        <dbReference type="RuleBase" id="RU365089"/>
    </source>
</evidence>
<evidence type="ECO:0000256" key="4">
    <source>
        <dbReference type="ARBA" id="ARBA00023125"/>
    </source>
</evidence>
<reference evidence="8 9" key="1">
    <citation type="journal article" date="2019" name="Extremophiles">
        <title>Biogeography of thermophiles and predominance of Thermus scotoductus in domestic water heaters.</title>
        <authorList>
            <person name="Wilpiszeski R.L."/>
            <person name="Zhang Z."/>
            <person name="House C.H."/>
        </authorList>
    </citation>
    <scope>NUCLEOTIDE SEQUENCE [LARGE SCALE GENOMIC DNA]</scope>
    <source>
        <strain evidence="8 9">16_S16</strain>
    </source>
</reference>
<evidence type="ECO:0000256" key="5">
    <source>
        <dbReference type="ARBA" id="ARBA00023172"/>
    </source>
</evidence>
<dbReference type="Proteomes" id="UP000288347">
    <property type="component" value="Unassembled WGS sequence"/>
</dbReference>
<dbReference type="EMBL" id="PEMH01000289">
    <property type="protein sequence ID" value="RTH99192.1"/>
    <property type="molecule type" value="Genomic_DNA"/>
</dbReference>
<organism evidence="8 9">
    <name type="scientific">Thermus scotoductus</name>
    <dbReference type="NCBI Taxonomy" id="37636"/>
    <lineage>
        <taxon>Bacteria</taxon>
        <taxon>Thermotogati</taxon>
        <taxon>Deinococcota</taxon>
        <taxon>Deinococci</taxon>
        <taxon>Thermales</taxon>
        <taxon>Thermaceae</taxon>
        <taxon>Thermus</taxon>
    </lineage>
</organism>
<evidence type="ECO:0000256" key="2">
    <source>
        <dbReference type="ARBA" id="ARBA00010961"/>
    </source>
</evidence>